<dbReference type="Gene3D" id="3.30.9.10">
    <property type="entry name" value="D-Amino Acid Oxidase, subunit A, domain 2"/>
    <property type="match status" value="1"/>
</dbReference>
<feature type="domain" description="Digeranylgeranylglycerophospholipid reductase catalytic" evidence="8">
    <location>
        <begin position="178"/>
        <end position="259"/>
    </location>
</feature>
<dbReference type="InterPro" id="IPR050407">
    <property type="entry name" value="Geranylgeranyl_reductase"/>
</dbReference>
<evidence type="ECO:0000256" key="5">
    <source>
        <dbReference type="ARBA" id="ARBA00023209"/>
    </source>
</evidence>
<evidence type="ECO:0000313" key="9">
    <source>
        <dbReference type="EMBL" id="MBI4726470.1"/>
    </source>
</evidence>
<evidence type="ECO:0000259" key="7">
    <source>
        <dbReference type="Pfam" id="PF01494"/>
    </source>
</evidence>
<protein>
    <submittedName>
        <fullName evidence="9">NAD(P)/FAD-dependent oxidoreductase</fullName>
    </submittedName>
</protein>
<sequence length="394" mass="42391">MGIQNFQYDAVVVGAGPAGSLAAESLAKSGHSVLLLEKHREIGIPLCCAEAISLKSLALFCRPDPKWIAAPINGAVLYSPDGTEVAVPWPEVGYVLERKLFDRWLAQRAAEAGTHVLVNAEAVGLISSKNGDFSGVTVLYQNQIHNISCRAIIGADGVESLTGAWAGLNTALKSTELHSCMQYLMSGIDGPPNMARFWVGKEIAPGGYLWVFPKDAGLANVGLGILGSLAGQKKPGEYLDRFLIKHFPKAQIIETMAGGTPALEEGHPMAAKNVLLAGDAARLTDPLSGAGIATAMASGQMAARQVAEYLKTGNKKHLENYPSLWWSGLWKDIKYHAKVRKVFLKLEDDDMNRIARFLSQLLKGKEPSKINPIDVAKQVVRSDPGLLLLGRHLL</sequence>
<feature type="domain" description="FAD-binding" evidence="7">
    <location>
        <begin position="269"/>
        <end position="321"/>
    </location>
</feature>
<evidence type="ECO:0000256" key="2">
    <source>
        <dbReference type="ARBA" id="ARBA00022630"/>
    </source>
</evidence>
<keyword evidence="4" id="KW-0443">Lipid metabolism</keyword>
<reference evidence="9" key="1">
    <citation type="submission" date="2020-07" db="EMBL/GenBank/DDBJ databases">
        <title>Huge and variable diversity of episymbiotic CPR bacteria and DPANN archaea in groundwater ecosystems.</title>
        <authorList>
            <person name="He C.Y."/>
            <person name="Keren R."/>
            <person name="Whittaker M."/>
            <person name="Farag I.F."/>
            <person name="Doudna J."/>
            <person name="Cate J.H.D."/>
            <person name="Banfield J.F."/>
        </authorList>
    </citation>
    <scope>NUCLEOTIDE SEQUENCE</scope>
    <source>
        <strain evidence="9">NC_groundwater_1520_Pr4_B-0.1um_53_5</strain>
    </source>
</reference>
<dbReference type="InterPro" id="IPR036188">
    <property type="entry name" value="FAD/NAD-bd_sf"/>
</dbReference>
<dbReference type="EMBL" id="JACQXR010000054">
    <property type="protein sequence ID" value="MBI4726470.1"/>
    <property type="molecule type" value="Genomic_DNA"/>
</dbReference>
<dbReference type="Pfam" id="PF01494">
    <property type="entry name" value="FAD_binding_3"/>
    <property type="match status" value="2"/>
</dbReference>
<evidence type="ECO:0000256" key="6">
    <source>
        <dbReference type="ARBA" id="ARBA00023264"/>
    </source>
</evidence>
<evidence type="ECO:0000259" key="8">
    <source>
        <dbReference type="Pfam" id="PF22578"/>
    </source>
</evidence>
<dbReference type="InterPro" id="IPR054715">
    <property type="entry name" value="GGR_cat"/>
</dbReference>
<dbReference type="PANTHER" id="PTHR42685">
    <property type="entry name" value="GERANYLGERANYL DIPHOSPHATE REDUCTASE"/>
    <property type="match status" value="1"/>
</dbReference>
<dbReference type="Gene3D" id="3.50.50.60">
    <property type="entry name" value="FAD/NAD(P)-binding domain"/>
    <property type="match status" value="1"/>
</dbReference>
<dbReference type="SUPFAM" id="SSF51905">
    <property type="entry name" value="FAD/NAD(P)-binding domain"/>
    <property type="match status" value="1"/>
</dbReference>
<evidence type="ECO:0000256" key="4">
    <source>
        <dbReference type="ARBA" id="ARBA00023098"/>
    </source>
</evidence>
<keyword evidence="5" id="KW-0594">Phospholipid biosynthesis</keyword>
<feature type="domain" description="FAD-binding" evidence="7">
    <location>
        <begin position="97"/>
        <end position="172"/>
    </location>
</feature>
<dbReference type="InterPro" id="IPR002938">
    <property type="entry name" value="FAD-bd"/>
</dbReference>
<keyword evidence="3" id="KW-0560">Oxidoreductase</keyword>
<keyword evidence="1" id="KW-0444">Lipid biosynthesis</keyword>
<gene>
    <name evidence="9" type="ORF">HY768_04460</name>
</gene>
<keyword evidence="6" id="KW-1208">Phospholipid metabolism</keyword>
<dbReference type="Pfam" id="PF22578">
    <property type="entry name" value="GGR_cat"/>
    <property type="match status" value="1"/>
</dbReference>
<evidence type="ECO:0000313" key="10">
    <source>
        <dbReference type="Proteomes" id="UP000736328"/>
    </source>
</evidence>
<dbReference type="PRINTS" id="PR00420">
    <property type="entry name" value="RNGMNOXGNASE"/>
</dbReference>
<dbReference type="GO" id="GO:0008654">
    <property type="term" value="P:phospholipid biosynthetic process"/>
    <property type="evidence" value="ECO:0007669"/>
    <property type="project" value="UniProtKB-KW"/>
</dbReference>
<proteinExistence type="predicted"/>
<organism evidence="9 10">
    <name type="scientific">candidate division TA06 bacterium</name>
    <dbReference type="NCBI Taxonomy" id="2250710"/>
    <lineage>
        <taxon>Bacteria</taxon>
        <taxon>Bacteria division TA06</taxon>
    </lineage>
</organism>
<dbReference type="InterPro" id="IPR011777">
    <property type="entry name" value="Geranylgeranyl_Rdtase_fam"/>
</dbReference>
<name>A0A933MK81_UNCT6</name>
<dbReference type="AlphaFoldDB" id="A0A933MK81"/>
<evidence type="ECO:0000256" key="1">
    <source>
        <dbReference type="ARBA" id="ARBA00022516"/>
    </source>
</evidence>
<dbReference type="GO" id="GO:0071949">
    <property type="term" value="F:FAD binding"/>
    <property type="evidence" value="ECO:0007669"/>
    <property type="project" value="InterPro"/>
</dbReference>
<comment type="caution">
    <text evidence="9">The sequence shown here is derived from an EMBL/GenBank/DDBJ whole genome shotgun (WGS) entry which is preliminary data.</text>
</comment>
<dbReference type="NCBIfam" id="TIGR02032">
    <property type="entry name" value="GG-red-SF"/>
    <property type="match status" value="1"/>
</dbReference>
<dbReference type="PANTHER" id="PTHR42685:SF18">
    <property type="entry name" value="DIGERANYLGERANYLGLYCEROPHOSPHOLIPID REDUCTASE"/>
    <property type="match status" value="1"/>
</dbReference>
<dbReference type="GO" id="GO:0016628">
    <property type="term" value="F:oxidoreductase activity, acting on the CH-CH group of donors, NAD or NADP as acceptor"/>
    <property type="evidence" value="ECO:0007669"/>
    <property type="project" value="InterPro"/>
</dbReference>
<keyword evidence="2" id="KW-0285">Flavoprotein</keyword>
<dbReference type="Pfam" id="PF13450">
    <property type="entry name" value="NAD_binding_8"/>
    <property type="match status" value="1"/>
</dbReference>
<evidence type="ECO:0000256" key="3">
    <source>
        <dbReference type="ARBA" id="ARBA00023002"/>
    </source>
</evidence>
<dbReference type="Proteomes" id="UP000736328">
    <property type="component" value="Unassembled WGS sequence"/>
</dbReference>
<accession>A0A933MK81</accession>